<feature type="region of interest" description="Disordered" evidence="1">
    <location>
        <begin position="244"/>
        <end position="266"/>
    </location>
</feature>
<evidence type="ECO:0000256" key="1">
    <source>
        <dbReference type="SAM" id="MobiDB-lite"/>
    </source>
</evidence>
<organism evidence="2 3">
    <name type="scientific">Orbilia ellipsospora</name>
    <dbReference type="NCBI Taxonomy" id="2528407"/>
    <lineage>
        <taxon>Eukaryota</taxon>
        <taxon>Fungi</taxon>
        <taxon>Dikarya</taxon>
        <taxon>Ascomycota</taxon>
        <taxon>Pezizomycotina</taxon>
        <taxon>Orbiliomycetes</taxon>
        <taxon>Orbiliales</taxon>
        <taxon>Orbiliaceae</taxon>
        <taxon>Orbilia</taxon>
    </lineage>
</organism>
<proteinExistence type="predicted"/>
<accession>A0AAV9X8F7</accession>
<feature type="region of interest" description="Disordered" evidence="1">
    <location>
        <begin position="529"/>
        <end position="572"/>
    </location>
</feature>
<keyword evidence="3" id="KW-1185">Reference proteome</keyword>
<dbReference type="AlphaFoldDB" id="A0AAV9X8F7"/>
<gene>
    <name evidence="2" type="ORF">TWF694_011528</name>
</gene>
<dbReference type="Proteomes" id="UP001365542">
    <property type="component" value="Unassembled WGS sequence"/>
</dbReference>
<evidence type="ECO:0000313" key="2">
    <source>
        <dbReference type="EMBL" id="KAK6537337.1"/>
    </source>
</evidence>
<protein>
    <submittedName>
        <fullName evidence="2">Uncharacterized protein</fullName>
    </submittedName>
</protein>
<feature type="compositionally biased region" description="Basic and acidic residues" evidence="1">
    <location>
        <begin position="546"/>
        <end position="572"/>
    </location>
</feature>
<sequence length="572" mass="64626">MADTLFRTVKGQVLTIPEDVVPTELYNYGPFQQPNNLPTTTRGIPETSPFYGNGTKFNEKTYRLCWRGYEDPTPDWKYPRICDSRAPGAQESFIDGLVWIPQHDHIDNVDNLITWGQRDEETGMREHKALGAKVQDDNTILVDFVEGLDEALNFKFLEESSPRLPGVLEVTLYDISAWRLFNLDGWELDYFYACDHPTKGRTLYLSDPYKRTTNSTLWSTIPCQIVSLQVRYWYEDRRQRRIKPVEERQSDPSNRDEEDPESLPGNEYTYVARNIPRVVTFIDEDGHIEPRWTERELQERRRWEEQGVEYIRPYLLQRRAEEQAMEALLAAGGHPGEMGSLDDGAFDSTLETDAILPSPSLPQPGFRFNRVMEDPGDILAYTESDTSSEVEDGVGERRQEAFDEAALLARTMNAAISLENRVALLELLRAGAQGLPQDGVLEDRILQDLGLEVEPKRGRHARTGEVQGIGPDDRPAASSVQGLVQVSRSSSGSNIASVEQGPDQNQKVGYCKKFFGGLCSALGESLSGALGISPRKNPQGVSEPVARQRMEESFREPIEGAEPTFREPIDYL</sequence>
<name>A0AAV9X8F7_9PEZI</name>
<evidence type="ECO:0000313" key="3">
    <source>
        <dbReference type="Proteomes" id="UP001365542"/>
    </source>
</evidence>
<reference evidence="2 3" key="1">
    <citation type="submission" date="2019-10" db="EMBL/GenBank/DDBJ databases">
        <authorList>
            <person name="Palmer J.M."/>
        </authorList>
    </citation>
    <scope>NUCLEOTIDE SEQUENCE [LARGE SCALE GENOMIC DNA]</scope>
    <source>
        <strain evidence="2 3">TWF694</strain>
    </source>
</reference>
<comment type="caution">
    <text evidence="2">The sequence shown here is derived from an EMBL/GenBank/DDBJ whole genome shotgun (WGS) entry which is preliminary data.</text>
</comment>
<feature type="compositionally biased region" description="Basic and acidic residues" evidence="1">
    <location>
        <begin position="244"/>
        <end position="255"/>
    </location>
</feature>
<dbReference type="EMBL" id="JAVHJO010000009">
    <property type="protein sequence ID" value="KAK6537337.1"/>
    <property type="molecule type" value="Genomic_DNA"/>
</dbReference>